<feature type="transmembrane region" description="Helical" evidence="2">
    <location>
        <begin position="65"/>
        <end position="88"/>
    </location>
</feature>
<accession>A0AAU8DSW5</accession>
<keyword evidence="2" id="KW-1133">Transmembrane helix</keyword>
<keyword evidence="2" id="KW-0472">Membrane</keyword>
<keyword evidence="2" id="KW-0812">Transmembrane</keyword>
<proteinExistence type="predicted"/>
<name>A0AAU8DSW5_9ACTN</name>
<organism evidence="3">
    <name type="scientific">Nakamurella sp. A5-74</name>
    <dbReference type="NCBI Taxonomy" id="3158264"/>
    <lineage>
        <taxon>Bacteria</taxon>
        <taxon>Bacillati</taxon>
        <taxon>Actinomycetota</taxon>
        <taxon>Actinomycetes</taxon>
        <taxon>Nakamurellales</taxon>
        <taxon>Nakamurellaceae</taxon>
        <taxon>Nakamurella</taxon>
    </lineage>
</organism>
<feature type="compositionally biased region" description="Low complexity" evidence="1">
    <location>
        <begin position="1"/>
        <end position="16"/>
    </location>
</feature>
<feature type="transmembrane region" description="Helical" evidence="2">
    <location>
        <begin position="94"/>
        <end position="112"/>
    </location>
</feature>
<dbReference type="RefSeq" id="WP_353649554.1">
    <property type="nucleotide sequence ID" value="NZ_CP159218.1"/>
</dbReference>
<feature type="region of interest" description="Disordered" evidence="1">
    <location>
        <begin position="1"/>
        <end position="27"/>
    </location>
</feature>
<reference evidence="3" key="1">
    <citation type="submission" date="2024-05" db="EMBL/GenBank/DDBJ databases">
        <authorList>
            <person name="Cai S.Y."/>
            <person name="Jin L.M."/>
            <person name="Li H.R."/>
        </authorList>
    </citation>
    <scope>NUCLEOTIDE SEQUENCE</scope>
    <source>
        <strain evidence="3">A5-74</strain>
    </source>
</reference>
<evidence type="ECO:0000256" key="2">
    <source>
        <dbReference type="SAM" id="Phobius"/>
    </source>
</evidence>
<sequence length="310" mass="33468">MTTNATPGTAAAAGEAQGHEPTSSHRGLARPAVELIRVRALLGELGQPWTRLYEERLSRYRWRRYWPIAVGLLDVVAVIAVAVAFAGFVPRIDAAVVAVIVVTGMHFAILGLTKATLSIALGNGPVMDALGAGARCLSGIEHRLIAEHRSGGPVLPVDLQIPVRSCARAAQKLYSRRSGGPWTPHHAPALDDRALLPAYALMSVYLPESATTHERQVQLISSWRAYVTDAVGLMAVGRADLLVALRTKIYGALPDRSGEALHGSLQPDKDEVRFVSPLRDRHRWDFGKDFVLPALLAVFTVVAFFRGLGA</sequence>
<gene>
    <name evidence="3" type="ORF">ABLG96_00895</name>
</gene>
<evidence type="ECO:0000256" key="1">
    <source>
        <dbReference type="SAM" id="MobiDB-lite"/>
    </source>
</evidence>
<protein>
    <submittedName>
        <fullName evidence="3">Uncharacterized protein</fullName>
    </submittedName>
</protein>
<evidence type="ECO:0000313" key="3">
    <source>
        <dbReference type="EMBL" id="XCG63939.1"/>
    </source>
</evidence>
<dbReference type="EMBL" id="CP159218">
    <property type="protein sequence ID" value="XCG63939.1"/>
    <property type="molecule type" value="Genomic_DNA"/>
</dbReference>
<feature type="transmembrane region" description="Helical" evidence="2">
    <location>
        <begin position="290"/>
        <end position="308"/>
    </location>
</feature>
<dbReference type="AlphaFoldDB" id="A0AAU8DSW5"/>